<reference evidence="1 2" key="1">
    <citation type="submission" date="2022-11" db="EMBL/GenBank/DDBJ databases">
        <title>Whole genome sequence of Eschrichtius robustus ER-17-0199.</title>
        <authorList>
            <person name="Bruniche-Olsen A."/>
            <person name="Black A.N."/>
            <person name="Fields C.J."/>
            <person name="Walden K."/>
            <person name="Dewoody J.A."/>
        </authorList>
    </citation>
    <scope>NUCLEOTIDE SEQUENCE [LARGE SCALE GENOMIC DNA]</scope>
    <source>
        <strain evidence="1">ER-17-0199</strain>
        <tissue evidence="1">Blubber</tissue>
    </source>
</reference>
<protein>
    <submittedName>
        <fullName evidence="1">Uncharacterized protein</fullName>
    </submittedName>
</protein>
<evidence type="ECO:0000313" key="2">
    <source>
        <dbReference type="Proteomes" id="UP001159641"/>
    </source>
</evidence>
<organism evidence="1 2">
    <name type="scientific">Eschrichtius robustus</name>
    <name type="common">California gray whale</name>
    <name type="synonym">Eschrichtius gibbosus</name>
    <dbReference type="NCBI Taxonomy" id="9764"/>
    <lineage>
        <taxon>Eukaryota</taxon>
        <taxon>Metazoa</taxon>
        <taxon>Chordata</taxon>
        <taxon>Craniata</taxon>
        <taxon>Vertebrata</taxon>
        <taxon>Euteleostomi</taxon>
        <taxon>Mammalia</taxon>
        <taxon>Eutheria</taxon>
        <taxon>Laurasiatheria</taxon>
        <taxon>Artiodactyla</taxon>
        <taxon>Whippomorpha</taxon>
        <taxon>Cetacea</taxon>
        <taxon>Mysticeti</taxon>
        <taxon>Eschrichtiidae</taxon>
        <taxon>Eschrichtius</taxon>
    </lineage>
</organism>
<gene>
    <name evidence="1" type="ORF">J1605_018140</name>
</gene>
<keyword evidence="2" id="KW-1185">Reference proteome</keyword>
<dbReference type="AlphaFoldDB" id="A0AB34HYK8"/>
<accession>A0AB34HYK8</accession>
<comment type="caution">
    <text evidence="1">The sequence shown here is derived from an EMBL/GenBank/DDBJ whole genome shotgun (WGS) entry which is preliminary data.</text>
</comment>
<name>A0AB34HYK8_ESCRO</name>
<proteinExistence type="predicted"/>
<evidence type="ECO:0000313" key="1">
    <source>
        <dbReference type="EMBL" id="KAJ8796198.1"/>
    </source>
</evidence>
<dbReference type="EMBL" id="JAIQCJ010000521">
    <property type="protein sequence ID" value="KAJ8796198.1"/>
    <property type="molecule type" value="Genomic_DNA"/>
</dbReference>
<sequence>MQPQTPPSAQLLCVLSSARSDYLEVVHLLPVLRLSIFAFSPWAPELRRCHPLLTYSASGTLPDSVLSECWEAADPLGHLGTPTTTQGEALPLPGAGARRRGTSSACRCHVRLELIHGPVSRTGGLTSQRDGTSRVAACVSAFFVLTTASLSLFCLHSHNERRNTFLHPLTGQVPEENKKFDLKMYVYPLLAVWPFRP</sequence>
<dbReference type="Proteomes" id="UP001159641">
    <property type="component" value="Unassembled WGS sequence"/>
</dbReference>